<evidence type="ECO:0000256" key="5">
    <source>
        <dbReference type="SAM" id="Phobius"/>
    </source>
</evidence>
<dbReference type="AlphaFoldDB" id="A0A4R3KAK1"/>
<keyword evidence="7" id="KW-1185">Reference proteome</keyword>
<proteinExistence type="predicted"/>
<dbReference type="OrthoDB" id="8075495at2"/>
<dbReference type="PANTHER" id="PTHR33514">
    <property type="entry name" value="PROTEIN ABCI12, CHLOROPLASTIC"/>
    <property type="match status" value="1"/>
</dbReference>
<feature type="transmembrane region" description="Helical" evidence="5">
    <location>
        <begin position="73"/>
        <end position="99"/>
    </location>
</feature>
<evidence type="ECO:0000256" key="1">
    <source>
        <dbReference type="ARBA" id="ARBA00004141"/>
    </source>
</evidence>
<feature type="transmembrane region" description="Helical" evidence="5">
    <location>
        <begin position="243"/>
        <end position="262"/>
    </location>
</feature>
<comment type="subcellular location">
    <subcellularLocation>
        <location evidence="1">Membrane</location>
        <topology evidence="1">Multi-pass membrane protein</topology>
    </subcellularLocation>
</comment>
<dbReference type="EMBL" id="SMAA01000005">
    <property type="protein sequence ID" value="TCS79939.1"/>
    <property type="molecule type" value="Genomic_DNA"/>
</dbReference>
<evidence type="ECO:0000256" key="3">
    <source>
        <dbReference type="ARBA" id="ARBA00022989"/>
    </source>
</evidence>
<dbReference type="GO" id="GO:0005886">
    <property type="term" value="C:plasma membrane"/>
    <property type="evidence" value="ECO:0007669"/>
    <property type="project" value="UniProtKB-ARBA"/>
</dbReference>
<accession>A0A4R3KAK1</accession>
<feature type="transmembrane region" description="Helical" evidence="5">
    <location>
        <begin position="199"/>
        <end position="215"/>
    </location>
</feature>
<feature type="transmembrane region" description="Helical" evidence="5">
    <location>
        <begin position="45"/>
        <end position="67"/>
    </location>
</feature>
<keyword evidence="4 5" id="KW-0472">Membrane</keyword>
<reference evidence="6 7" key="1">
    <citation type="submission" date="2019-03" db="EMBL/GenBank/DDBJ databases">
        <title>Genomic Encyclopedia of Type Strains, Phase IV (KMG-IV): sequencing the most valuable type-strain genomes for metagenomic binning, comparative biology and taxonomic classification.</title>
        <authorList>
            <person name="Goeker M."/>
        </authorList>
    </citation>
    <scope>NUCLEOTIDE SEQUENCE [LARGE SCALE GENOMIC DNA]</scope>
    <source>
        <strain evidence="6 7">DSM 20467</strain>
    </source>
</reference>
<evidence type="ECO:0000256" key="4">
    <source>
        <dbReference type="ARBA" id="ARBA00023136"/>
    </source>
</evidence>
<name>A0A4R3KAK1_9FIRM</name>
<evidence type="ECO:0000313" key="7">
    <source>
        <dbReference type="Proteomes" id="UP000295188"/>
    </source>
</evidence>
<dbReference type="RefSeq" id="WP_132548187.1">
    <property type="nucleotide sequence ID" value="NZ_SMAA01000005.1"/>
</dbReference>
<organism evidence="6 7">
    <name type="scientific">Pectinatus cerevisiiphilus</name>
    <dbReference type="NCBI Taxonomy" id="86956"/>
    <lineage>
        <taxon>Bacteria</taxon>
        <taxon>Bacillati</taxon>
        <taxon>Bacillota</taxon>
        <taxon>Negativicutes</taxon>
        <taxon>Selenomonadales</taxon>
        <taxon>Selenomonadaceae</taxon>
        <taxon>Pectinatus</taxon>
    </lineage>
</organism>
<dbReference type="CDD" id="cd16914">
    <property type="entry name" value="EcfT"/>
    <property type="match status" value="1"/>
</dbReference>
<keyword evidence="3 5" id="KW-1133">Transmembrane helix</keyword>
<keyword evidence="2 5" id="KW-0812">Transmembrane</keyword>
<sequence>MLNDMMLGQFFPENSVLHRMDARAKIIMLFILIIAIFLCDSRVDYSLLIFLNIALMLVSKIPFIMYLKALKPMFWIVLFTFVVHVFSGEGKTIASLWIFSVTWEGLSEGIFITLRLVLLVLMASILTFTTSPLVLTDALESLLSPFKKIGVPAHELSMMMTIALRFIPTLITETDKIIKAQKSRGADFSSGNILQRMKYVMPILIPLFVGAFRRADELAMAMESRCYRGGQGRTRMKEMKIGNLDFCLMVIFAAIIACLLFFKIEGI</sequence>
<dbReference type="Proteomes" id="UP000295188">
    <property type="component" value="Unassembled WGS sequence"/>
</dbReference>
<feature type="transmembrane region" description="Helical" evidence="5">
    <location>
        <begin position="111"/>
        <end position="135"/>
    </location>
</feature>
<dbReference type="InterPro" id="IPR003339">
    <property type="entry name" value="ABC/ECF_trnsptr_transmembrane"/>
</dbReference>
<gene>
    <name evidence="6" type="ORF">EDC37_1056</name>
</gene>
<feature type="transmembrane region" description="Helical" evidence="5">
    <location>
        <begin position="20"/>
        <end position="38"/>
    </location>
</feature>
<comment type="caution">
    <text evidence="6">The sequence shown here is derived from an EMBL/GenBank/DDBJ whole genome shotgun (WGS) entry which is preliminary data.</text>
</comment>
<evidence type="ECO:0000256" key="2">
    <source>
        <dbReference type="ARBA" id="ARBA00022692"/>
    </source>
</evidence>
<dbReference type="PANTHER" id="PTHR33514:SF13">
    <property type="entry name" value="PROTEIN ABCI12, CHLOROPLASTIC"/>
    <property type="match status" value="1"/>
</dbReference>
<evidence type="ECO:0000313" key="6">
    <source>
        <dbReference type="EMBL" id="TCS79939.1"/>
    </source>
</evidence>
<protein>
    <submittedName>
        <fullName evidence="6">Energy-coupling factor transport system permease protein</fullName>
    </submittedName>
</protein>
<dbReference type="Pfam" id="PF02361">
    <property type="entry name" value="CbiQ"/>
    <property type="match status" value="1"/>
</dbReference>